<dbReference type="InterPro" id="IPR017221">
    <property type="entry name" value="DUF34/NIF3_bac"/>
</dbReference>
<dbReference type="RefSeq" id="WP_106543127.1">
    <property type="nucleotide sequence ID" value="NZ_BLAU01000001.1"/>
</dbReference>
<dbReference type="InterPro" id="IPR015867">
    <property type="entry name" value="N-reg_PII/ATP_PRibTrfase_C"/>
</dbReference>
<gene>
    <name evidence="8" type="ORF">CLV93_10947</name>
    <name evidence="7" type="ORF">JCM18694_13320</name>
</gene>
<name>A0A2P8C8Z9_9BACT</name>
<dbReference type="SUPFAM" id="SSF102705">
    <property type="entry name" value="NIF3 (NGG1p interacting factor 3)-like"/>
    <property type="match status" value="1"/>
</dbReference>
<evidence type="ECO:0000256" key="4">
    <source>
        <dbReference type="ARBA" id="ARBA00022723"/>
    </source>
</evidence>
<dbReference type="GO" id="GO:0046872">
    <property type="term" value="F:metal ion binding"/>
    <property type="evidence" value="ECO:0007669"/>
    <property type="project" value="UniProtKB-UniRule"/>
</dbReference>
<reference evidence="7 10" key="2">
    <citation type="submission" date="2019-10" db="EMBL/GenBank/DDBJ databases">
        <title>Prolixibacter strains distinguished by the presence of nitrate reductase genes were adept at nitrate-dependent anaerobic corrosion of metallic iron and carbon steel.</title>
        <authorList>
            <person name="Iino T."/>
            <person name="Shono N."/>
            <person name="Ito K."/>
            <person name="Nakamura R."/>
            <person name="Sueoka K."/>
            <person name="Harayama S."/>
            <person name="Ohkuma M."/>
        </authorList>
    </citation>
    <scope>NUCLEOTIDE SEQUENCE [LARGE SCALE GENOMIC DNA]</scope>
    <source>
        <strain evidence="7 10">MIC1-1</strain>
    </source>
</reference>
<feature type="binding site" evidence="6">
    <location>
        <position position="67"/>
    </location>
    <ligand>
        <name>a divalent metal cation</name>
        <dbReference type="ChEBI" id="CHEBI:60240"/>
        <label>1</label>
    </ligand>
</feature>
<feature type="binding site" evidence="6">
    <location>
        <position position="329"/>
    </location>
    <ligand>
        <name>a divalent metal cation</name>
        <dbReference type="ChEBI" id="CHEBI:60240"/>
        <label>1</label>
    </ligand>
</feature>
<dbReference type="FunFam" id="3.40.1390.30:FF:000001">
    <property type="entry name" value="GTP cyclohydrolase 1 type 2"/>
    <property type="match status" value="1"/>
</dbReference>
<dbReference type="NCBIfam" id="TIGR00486">
    <property type="entry name" value="YbgI_SA1388"/>
    <property type="match status" value="1"/>
</dbReference>
<dbReference type="PANTHER" id="PTHR13799">
    <property type="entry name" value="NGG1 INTERACTING FACTOR 3"/>
    <property type="match status" value="1"/>
</dbReference>
<comment type="subunit">
    <text evidence="2">Homohexamer.</text>
</comment>
<reference evidence="8 9" key="1">
    <citation type="submission" date="2018-03" db="EMBL/GenBank/DDBJ databases">
        <title>Genomic Encyclopedia of Archaeal and Bacterial Type Strains, Phase II (KMG-II): from individual species to whole genera.</title>
        <authorList>
            <person name="Goeker M."/>
        </authorList>
    </citation>
    <scope>NUCLEOTIDE SEQUENCE [LARGE SCALE GENOMIC DNA]</scope>
    <source>
        <strain evidence="8 9">DSM 27267</strain>
    </source>
</reference>
<dbReference type="InterPro" id="IPR036069">
    <property type="entry name" value="DUF34/NIF3_sf"/>
</dbReference>
<evidence type="ECO:0000256" key="1">
    <source>
        <dbReference type="ARBA" id="ARBA00006964"/>
    </source>
</evidence>
<dbReference type="PANTHER" id="PTHR13799:SF14">
    <property type="entry name" value="GTP CYCLOHYDROLASE 1 TYPE 2 HOMOLOG"/>
    <property type="match status" value="1"/>
</dbReference>
<dbReference type="FunFam" id="3.30.70.120:FF:000006">
    <property type="entry name" value="GTP cyclohydrolase 1 type 2 homolog"/>
    <property type="match status" value="1"/>
</dbReference>
<evidence type="ECO:0000256" key="5">
    <source>
        <dbReference type="PIRNR" id="PIRNR037489"/>
    </source>
</evidence>
<dbReference type="EMBL" id="BLAU01000001">
    <property type="protein sequence ID" value="GET21086.1"/>
    <property type="molecule type" value="Genomic_DNA"/>
</dbReference>
<accession>A0A2P8C8Z9</accession>
<dbReference type="PIRSF" id="PIRSF037489">
    <property type="entry name" value="UCP037489_NIF3_YqfO"/>
    <property type="match status" value="1"/>
</dbReference>
<dbReference type="InterPro" id="IPR002678">
    <property type="entry name" value="DUF34/NIF3"/>
</dbReference>
<keyword evidence="4 5" id="KW-0479">Metal-binding</keyword>
<organism evidence="8 9">
    <name type="scientific">Prolixibacter denitrificans</name>
    <dbReference type="NCBI Taxonomy" id="1541063"/>
    <lineage>
        <taxon>Bacteria</taxon>
        <taxon>Pseudomonadati</taxon>
        <taxon>Bacteroidota</taxon>
        <taxon>Bacteroidia</taxon>
        <taxon>Marinilabiliales</taxon>
        <taxon>Prolixibacteraceae</taxon>
        <taxon>Prolixibacter</taxon>
    </lineage>
</organism>
<evidence type="ECO:0000313" key="10">
    <source>
        <dbReference type="Proteomes" id="UP000396862"/>
    </source>
</evidence>
<feature type="binding site" evidence="6">
    <location>
        <position position="105"/>
    </location>
    <ligand>
        <name>a divalent metal cation</name>
        <dbReference type="ChEBI" id="CHEBI:60240"/>
        <label>1</label>
    </ligand>
</feature>
<dbReference type="Pfam" id="PF01784">
    <property type="entry name" value="DUF34_NIF3"/>
    <property type="match status" value="1"/>
</dbReference>
<evidence type="ECO:0000256" key="6">
    <source>
        <dbReference type="PIRSR" id="PIRSR602678-1"/>
    </source>
</evidence>
<evidence type="ECO:0000313" key="7">
    <source>
        <dbReference type="EMBL" id="GET21086.1"/>
    </source>
</evidence>
<evidence type="ECO:0000313" key="9">
    <source>
        <dbReference type="Proteomes" id="UP000240621"/>
    </source>
</evidence>
<feature type="binding site" evidence="6">
    <location>
        <position position="66"/>
    </location>
    <ligand>
        <name>a divalent metal cation</name>
        <dbReference type="ChEBI" id="CHEBI:60240"/>
        <label>1</label>
    </ligand>
</feature>
<feature type="binding site" evidence="6">
    <location>
        <position position="333"/>
    </location>
    <ligand>
        <name>a divalent metal cation</name>
        <dbReference type="ChEBI" id="CHEBI:60240"/>
        <label>1</label>
    </ligand>
</feature>
<protein>
    <recommendedName>
        <fullName evidence="3 5">GTP cyclohydrolase 1 type 2 homolog</fullName>
    </recommendedName>
</protein>
<keyword evidence="10" id="KW-1185">Reference proteome</keyword>
<evidence type="ECO:0000313" key="8">
    <source>
        <dbReference type="EMBL" id="PSK81444.1"/>
    </source>
</evidence>
<dbReference type="Proteomes" id="UP000240621">
    <property type="component" value="Unassembled WGS sequence"/>
</dbReference>
<comment type="caution">
    <text evidence="8">The sequence shown here is derived from an EMBL/GenBank/DDBJ whole genome shotgun (WGS) entry which is preliminary data.</text>
</comment>
<dbReference type="OrthoDB" id="9792792at2"/>
<dbReference type="AlphaFoldDB" id="A0A2P8C8Z9"/>
<dbReference type="Proteomes" id="UP000396862">
    <property type="component" value="Unassembled WGS sequence"/>
</dbReference>
<dbReference type="Gene3D" id="3.30.70.120">
    <property type="match status" value="1"/>
</dbReference>
<dbReference type="GO" id="GO:0005737">
    <property type="term" value="C:cytoplasm"/>
    <property type="evidence" value="ECO:0007669"/>
    <property type="project" value="TreeGrafter"/>
</dbReference>
<evidence type="ECO:0000256" key="3">
    <source>
        <dbReference type="ARBA" id="ARBA00022112"/>
    </source>
</evidence>
<proteinExistence type="inferred from homology"/>
<dbReference type="Gene3D" id="3.40.1390.30">
    <property type="entry name" value="NIF3 (NGG1p interacting factor 3)-like"/>
    <property type="match status" value="1"/>
</dbReference>
<evidence type="ECO:0000256" key="2">
    <source>
        <dbReference type="ARBA" id="ARBA00011643"/>
    </source>
</evidence>
<dbReference type="EMBL" id="PYGC01000009">
    <property type="protein sequence ID" value="PSK81444.1"/>
    <property type="molecule type" value="Genomic_DNA"/>
</dbReference>
<comment type="similarity">
    <text evidence="1 5">Belongs to the GTP cyclohydrolase I type 2/NIF3 family.</text>
</comment>
<sequence>MKLKIRDITSKLEALAPPSFQESYDNAGLIVGHPNDEVDAVLLTLDVTEEVIDEAISTGANLIIAHHPIVFKGLKQFNGKNYVERCVIKAIKNDVAIYASHTNLDSVPGGVNTKMCEKLGLQDCQILSPMKGQLLKLVTFVPVEHAEKVREAIFAAGAGHIGNYDQCSFNLPGEGTFRGSENTNPFVGERGKQHTEKEVRVETVLPRYRKSKVLRALLESHPYEEVAYDFYPLENEWFETGMGMVGSLPEAMDEKTFLLKVKETFACGAVRHTRLLNKPVEKVALCGGSGSFLLNEAKASGADVFITGDFKYHQFFDAEDKLVIADIGHYESEQFTKEVFYEILTKNFPNFAIRLSEVKTNPVNYL</sequence>